<dbReference type="NCBIfam" id="TIGR02543">
    <property type="entry name" value="List_Bact_rpt"/>
    <property type="match status" value="1"/>
</dbReference>
<gene>
    <name evidence="2" type="ORF">J2S15_000582</name>
</gene>
<dbReference type="Proteomes" id="UP001230220">
    <property type="component" value="Unassembled WGS sequence"/>
</dbReference>
<accession>A0ABU0DYZ0</accession>
<feature type="signal peptide" evidence="1">
    <location>
        <begin position="1"/>
        <end position="27"/>
    </location>
</feature>
<protein>
    <submittedName>
        <fullName evidence="2">Repeat protein (TIGR02543 family)</fullName>
    </submittedName>
</protein>
<dbReference type="InterPro" id="IPR013378">
    <property type="entry name" value="InlB-like_B-rpt"/>
</dbReference>
<organism evidence="2 3">
    <name type="scientific">Breznakia pachnodae</name>
    <dbReference type="NCBI Taxonomy" id="265178"/>
    <lineage>
        <taxon>Bacteria</taxon>
        <taxon>Bacillati</taxon>
        <taxon>Bacillota</taxon>
        <taxon>Erysipelotrichia</taxon>
        <taxon>Erysipelotrichales</taxon>
        <taxon>Erysipelotrichaceae</taxon>
        <taxon>Breznakia</taxon>
    </lineage>
</organism>
<evidence type="ECO:0000313" key="3">
    <source>
        <dbReference type="Proteomes" id="UP001230220"/>
    </source>
</evidence>
<dbReference type="EMBL" id="JAUSUR010000001">
    <property type="protein sequence ID" value="MDQ0359851.1"/>
    <property type="molecule type" value="Genomic_DNA"/>
</dbReference>
<dbReference type="RefSeq" id="WP_307405311.1">
    <property type="nucleotide sequence ID" value="NZ_JAUSUR010000001.1"/>
</dbReference>
<evidence type="ECO:0000313" key="2">
    <source>
        <dbReference type="EMBL" id="MDQ0359851.1"/>
    </source>
</evidence>
<sequence length="966" mass="105129">MKKIIKSIFLVLVLLVTIVTVNTSTYAVTEADDVVGTTDVPAEGDSGTFTVGHTEEDGSSYKEATNSYNDGTVTYYFVTGDPAYSAKNGQNETVTYEGANYNATIIYSARKTYSKAVEGIDAVDASPIPNMYNESTYFYDEGKFVDENYEYNYNMSGDNKSVVGLYLDMNGESKTTFYKLPCPSTHSSAGFRGYKTRIMFNHPNTYIGNIVFDGSDIDMVPVGGGLSSTPKSRGEYFWILSTDTDNFVAKNVVLQNIGSNNSSDGSVFMGTARKNVALNIFTPFDGQRNFEDLTIRNCKTKAGYGVVSFNQTANNYFKNLNVENPNETGTGNAHNANSYVIKVEHSDLTKLPTGNVSDQENIVFDGTLSLPKTETVYDSVYVQDYRYQNILVPSEFTYALCQTNGNGSNSTAAIRLYDSKISAVSNHTVYELGSGYWVVEADNTNVVMNTQFTNILSLINGQKANTDIPSPNIKLIAKADGTIGGFSIPNYVAAYNNGEAYTTNIVALLQTATPADTVYPASTHASNKVGAEYVTFTPATVTDTITLPTANADKVLLFNLDFKTTSKWTIDDATGGKLVNFVKANSGRNLFLKYTVSVDFVGKEDTDIVSTQQITLNSSAVAPTDASMFLAGYTFNGWATSSSRVGPYLQKTDIDGTALADDVTYYASYTANTNTPYTIEHHLEQEDGTYRVQDTEGGTGTTGTTVTATPKTYSGYTLDTTIAGTLQSAEIAGDGKLVLKLFYTKDEEPITSDEATYKVEHYLQQEDGTFKIQETVNKKGKIGLTVTATAKGYSGYTLDTTVADTKQTGEITKDGALVLKLYYTKEKEPVAITDANYQVEHYVKQNDGTFVLKESFTFTDKVGVTVEAIPRVYDGYTIDLSVSETIKSGVVKEDGSLVLRLYYQIKSPSVVPTPNNPVKQPEEELVDLTVNANTGPNAGDSTNVYGFIVVLVASAYISIKGIKKLR</sequence>
<keyword evidence="1" id="KW-0732">Signal</keyword>
<reference evidence="2 3" key="1">
    <citation type="submission" date="2023-07" db="EMBL/GenBank/DDBJ databases">
        <title>Genomic Encyclopedia of Type Strains, Phase IV (KMG-IV): sequencing the most valuable type-strain genomes for metagenomic binning, comparative biology and taxonomic classification.</title>
        <authorList>
            <person name="Goeker M."/>
        </authorList>
    </citation>
    <scope>NUCLEOTIDE SEQUENCE [LARGE SCALE GENOMIC DNA]</scope>
    <source>
        <strain evidence="2 3">DSM 16784</strain>
    </source>
</reference>
<comment type="caution">
    <text evidence="2">The sequence shown here is derived from an EMBL/GenBank/DDBJ whole genome shotgun (WGS) entry which is preliminary data.</text>
</comment>
<proteinExistence type="predicted"/>
<name>A0ABU0DYZ0_9FIRM</name>
<keyword evidence="3" id="KW-1185">Reference proteome</keyword>
<feature type="chain" id="PRO_5045134399" evidence="1">
    <location>
        <begin position="28"/>
        <end position="966"/>
    </location>
</feature>
<evidence type="ECO:0000256" key="1">
    <source>
        <dbReference type="SAM" id="SignalP"/>
    </source>
</evidence>